<feature type="compositionally biased region" description="Low complexity" evidence="1">
    <location>
        <begin position="237"/>
        <end position="246"/>
    </location>
</feature>
<feature type="compositionally biased region" description="Polar residues" evidence="1">
    <location>
        <begin position="404"/>
        <end position="425"/>
    </location>
</feature>
<feature type="compositionally biased region" description="Basic and acidic residues" evidence="1">
    <location>
        <begin position="360"/>
        <end position="385"/>
    </location>
</feature>
<feature type="compositionally biased region" description="Basic residues" evidence="1">
    <location>
        <begin position="945"/>
        <end position="967"/>
    </location>
</feature>
<feature type="region of interest" description="Disordered" evidence="1">
    <location>
        <begin position="121"/>
        <end position="967"/>
    </location>
</feature>
<evidence type="ECO:0000256" key="1">
    <source>
        <dbReference type="SAM" id="MobiDB-lite"/>
    </source>
</evidence>
<dbReference type="AlphaFoldDB" id="A0A0C2YN42"/>
<feature type="compositionally biased region" description="Low complexity" evidence="1">
    <location>
        <begin position="1"/>
        <end position="15"/>
    </location>
</feature>
<feature type="region of interest" description="Disordered" evidence="1">
    <location>
        <begin position="1"/>
        <end position="26"/>
    </location>
</feature>
<reference evidence="2 3" key="1">
    <citation type="submission" date="2014-04" db="EMBL/GenBank/DDBJ databases">
        <authorList>
            <consortium name="DOE Joint Genome Institute"/>
            <person name="Kuo A."/>
            <person name="Gay G."/>
            <person name="Dore J."/>
            <person name="Kohler A."/>
            <person name="Nagy L.G."/>
            <person name="Floudas D."/>
            <person name="Copeland A."/>
            <person name="Barry K.W."/>
            <person name="Cichocki N."/>
            <person name="Veneault-Fourrey C."/>
            <person name="LaButti K."/>
            <person name="Lindquist E.A."/>
            <person name="Lipzen A."/>
            <person name="Lundell T."/>
            <person name="Morin E."/>
            <person name="Murat C."/>
            <person name="Sun H."/>
            <person name="Tunlid A."/>
            <person name="Henrissat B."/>
            <person name="Grigoriev I.V."/>
            <person name="Hibbett D.S."/>
            <person name="Martin F."/>
            <person name="Nordberg H.P."/>
            <person name="Cantor M.N."/>
            <person name="Hua S.X."/>
        </authorList>
    </citation>
    <scope>NUCLEOTIDE SEQUENCE [LARGE SCALE GENOMIC DNA]</scope>
    <source>
        <strain evidence="3">h7</strain>
    </source>
</reference>
<dbReference type="HOGENOM" id="CLU_306297_0_0_1"/>
<keyword evidence="3" id="KW-1185">Reference proteome</keyword>
<feature type="compositionally biased region" description="Polar residues" evidence="1">
    <location>
        <begin position="787"/>
        <end position="804"/>
    </location>
</feature>
<feature type="compositionally biased region" description="Basic and acidic residues" evidence="1">
    <location>
        <begin position="682"/>
        <end position="693"/>
    </location>
</feature>
<evidence type="ECO:0000313" key="3">
    <source>
        <dbReference type="Proteomes" id="UP000053424"/>
    </source>
</evidence>
<feature type="compositionally biased region" description="Low complexity" evidence="1">
    <location>
        <begin position="257"/>
        <end position="266"/>
    </location>
</feature>
<feature type="compositionally biased region" description="Pro residues" evidence="1">
    <location>
        <begin position="738"/>
        <end position="749"/>
    </location>
</feature>
<evidence type="ECO:0000313" key="2">
    <source>
        <dbReference type="EMBL" id="KIM42447.1"/>
    </source>
</evidence>
<protein>
    <submittedName>
        <fullName evidence="2">Uncharacterized protein</fullName>
    </submittedName>
</protein>
<proteinExistence type="predicted"/>
<reference evidence="3" key="2">
    <citation type="submission" date="2015-01" db="EMBL/GenBank/DDBJ databases">
        <title>Evolutionary Origins and Diversification of the Mycorrhizal Mutualists.</title>
        <authorList>
            <consortium name="DOE Joint Genome Institute"/>
            <consortium name="Mycorrhizal Genomics Consortium"/>
            <person name="Kohler A."/>
            <person name="Kuo A."/>
            <person name="Nagy L.G."/>
            <person name="Floudas D."/>
            <person name="Copeland A."/>
            <person name="Barry K.W."/>
            <person name="Cichocki N."/>
            <person name="Veneault-Fourrey C."/>
            <person name="LaButti K."/>
            <person name="Lindquist E.A."/>
            <person name="Lipzen A."/>
            <person name="Lundell T."/>
            <person name="Morin E."/>
            <person name="Murat C."/>
            <person name="Riley R."/>
            <person name="Ohm R."/>
            <person name="Sun H."/>
            <person name="Tunlid A."/>
            <person name="Henrissat B."/>
            <person name="Grigoriev I.V."/>
            <person name="Hibbett D.S."/>
            <person name="Martin F."/>
        </authorList>
    </citation>
    <scope>NUCLEOTIDE SEQUENCE [LARGE SCALE GENOMIC DNA]</scope>
    <source>
        <strain evidence="3">h7</strain>
    </source>
</reference>
<feature type="compositionally biased region" description="Polar residues" evidence="1">
    <location>
        <begin position="121"/>
        <end position="130"/>
    </location>
</feature>
<feature type="compositionally biased region" description="Basic and acidic residues" evidence="1">
    <location>
        <begin position="169"/>
        <end position="179"/>
    </location>
</feature>
<feature type="compositionally biased region" description="Basic and acidic residues" evidence="1">
    <location>
        <begin position="854"/>
        <end position="865"/>
    </location>
</feature>
<feature type="compositionally biased region" description="Basic and acidic residues" evidence="1">
    <location>
        <begin position="706"/>
        <end position="715"/>
    </location>
</feature>
<feature type="compositionally biased region" description="Basic and acidic residues" evidence="1">
    <location>
        <begin position="247"/>
        <end position="256"/>
    </location>
</feature>
<feature type="compositionally biased region" description="Basic and acidic residues" evidence="1">
    <location>
        <begin position="541"/>
        <end position="607"/>
    </location>
</feature>
<feature type="compositionally biased region" description="Pro residues" evidence="1">
    <location>
        <begin position="465"/>
        <end position="479"/>
    </location>
</feature>
<dbReference type="OrthoDB" id="2723779at2759"/>
<feature type="compositionally biased region" description="Basic and acidic residues" evidence="1">
    <location>
        <begin position="426"/>
        <end position="441"/>
    </location>
</feature>
<feature type="compositionally biased region" description="Polar residues" evidence="1">
    <location>
        <begin position="318"/>
        <end position="327"/>
    </location>
</feature>
<sequence length="967" mass="108709">MPTLSSHVSAHTTSSSKRDGADFEPDDEWKRQLKENIEESFKSMIQEAKDNQKAQVGIISQERLDWEYKQALQNIKGLAEEQYQLALMKERNERRWIAGVQMLPGWTDVLHDEQQNIMNSIKQSNNTDNSARVAESPTDERATNRSPPLSSAHHESLPQSSDPVTTREAPTRDRRRHDNNNNNNTRSSSRDPDDHAPPPSSSSLRRHKANQHRPTLAEIFTAEPTEDPEEDHHQHTPSRPSSGRPRSNSEKPRDSSLGKSSGSLRSVASSDRHIGRSPPKASPIQNPDLRRSSTASLDDAPPPSHPPSTKYQIGRRGSTASIRSTGSGHSGKSIRQPTTETIPERADDVEESPSSSAVNERMRKSTADKPPRDKDSKRGSRRDSRPTPVDPNVLHRYEHEPPSNLRSAGPSSATMQYATSTSTSFGEDRFHHPPVERERSLKSSRSYLESDPPYHGREAPYAPRDMPPSARPGPAPPPRYGGAGDDRDFVGPYPPLGHPVGPGSPFVDRDSLRGDRDRDSLREREYHSPISHKASFGSYDGGRRREWDGPPPHWDEDREARDRDSRGREYWERDRERGRDWDHQRDRERERDRELYERQHREREYPHPHSTPYSSRTAWYPTPPSSASRVAQPPHAGVGDYIPMGDIYDYDEPSPSSARAGPPAGYPNYRTGPPPPITLLPSDERDYSPRPESGRPSMPLRQPSYGRREGERRGTIDGPPDLASDAYSTRSYAHVPGAAPPPGSIPIPWSPNGGLDETPAWQNWHAEGGGRHRPPSINSNNNANANETWARSPTNPSVLSTSSGGPPHAPSSLLRPTSVAPVAEDHQRRTTERRASVKAYHGNQGHPNMNVNRPNRDVEYPEDRYSPVPIPVPPPHPPSHPHPHAPGIRNRVLLDEDREDEGFASTDSAQSHSASEEEESERDDRHHGEEDEDEDDEEEEERRCSGRRRRLKNERRMLGGRRRMLES</sequence>
<dbReference type="STRING" id="686832.A0A0C2YN42"/>
<feature type="compositionally biased region" description="Acidic residues" evidence="1">
    <location>
        <begin position="930"/>
        <end position="940"/>
    </location>
</feature>
<gene>
    <name evidence="2" type="ORF">M413DRAFT_134208</name>
</gene>
<feature type="compositionally biased region" description="Pro residues" evidence="1">
    <location>
        <begin position="868"/>
        <end position="880"/>
    </location>
</feature>
<feature type="compositionally biased region" description="Basic and acidic residues" evidence="1">
    <location>
        <begin position="507"/>
        <end position="527"/>
    </location>
</feature>
<organism evidence="2 3">
    <name type="scientific">Hebeloma cylindrosporum</name>
    <dbReference type="NCBI Taxonomy" id="76867"/>
    <lineage>
        <taxon>Eukaryota</taxon>
        <taxon>Fungi</taxon>
        <taxon>Dikarya</taxon>
        <taxon>Basidiomycota</taxon>
        <taxon>Agaricomycotina</taxon>
        <taxon>Agaricomycetes</taxon>
        <taxon>Agaricomycetidae</taxon>
        <taxon>Agaricales</taxon>
        <taxon>Agaricineae</taxon>
        <taxon>Hymenogastraceae</taxon>
        <taxon>Hebeloma</taxon>
    </lineage>
</organism>
<name>A0A0C2YN42_HEBCY</name>
<dbReference type="Proteomes" id="UP000053424">
    <property type="component" value="Unassembled WGS sequence"/>
</dbReference>
<feature type="compositionally biased region" description="Basic and acidic residues" evidence="1">
    <location>
        <begin position="823"/>
        <end position="835"/>
    </location>
</feature>
<feature type="compositionally biased region" description="Low complexity" evidence="1">
    <location>
        <begin position="653"/>
        <end position="667"/>
    </location>
</feature>
<accession>A0A0C2YN42</accession>
<dbReference type="EMBL" id="KN831778">
    <property type="protein sequence ID" value="KIM42447.1"/>
    <property type="molecule type" value="Genomic_DNA"/>
</dbReference>